<dbReference type="Gene3D" id="3.30.530.20">
    <property type="match status" value="1"/>
</dbReference>
<gene>
    <name evidence="2" type="ORF">AB0D95_20100</name>
</gene>
<feature type="region of interest" description="Disordered" evidence="1">
    <location>
        <begin position="126"/>
        <end position="157"/>
    </location>
</feature>
<comment type="caution">
    <text evidence="2">The sequence shown here is derived from an EMBL/GenBank/DDBJ whole genome shotgun (WGS) entry which is preliminary data.</text>
</comment>
<protein>
    <submittedName>
        <fullName evidence="2">Uncharacterized protein</fullName>
    </submittedName>
</protein>
<organism evidence="2 3">
    <name type="scientific">Streptomyces chilikensis</name>
    <dbReference type="NCBI Taxonomy" id="1194079"/>
    <lineage>
        <taxon>Bacteria</taxon>
        <taxon>Bacillati</taxon>
        <taxon>Actinomycetota</taxon>
        <taxon>Actinomycetes</taxon>
        <taxon>Kitasatosporales</taxon>
        <taxon>Streptomycetaceae</taxon>
        <taxon>Streptomyces</taxon>
    </lineage>
</organism>
<name>A0ABV3ETK2_9ACTN</name>
<reference evidence="2 3" key="1">
    <citation type="submission" date="2024-06" db="EMBL/GenBank/DDBJ databases">
        <title>The Natural Products Discovery Center: Release of the First 8490 Sequenced Strains for Exploring Actinobacteria Biosynthetic Diversity.</title>
        <authorList>
            <person name="Kalkreuter E."/>
            <person name="Kautsar S.A."/>
            <person name="Yang D."/>
            <person name="Bader C.D."/>
            <person name="Teijaro C.N."/>
            <person name="Fluegel L."/>
            <person name="Davis C.M."/>
            <person name="Simpson J.R."/>
            <person name="Lauterbach L."/>
            <person name="Steele A.D."/>
            <person name="Gui C."/>
            <person name="Meng S."/>
            <person name="Li G."/>
            <person name="Viehrig K."/>
            <person name="Ye F."/>
            <person name="Su P."/>
            <person name="Kiefer A.F."/>
            <person name="Nichols A."/>
            <person name="Cepeda A.J."/>
            <person name="Yan W."/>
            <person name="Fan B."/>
            <person name="Jiang Y."/>
            <person name="Adhikari A."/>
            <person name="Zheng C.-J."/>
            <person name="Schuster L."/>
            <person name="Cowan T.M."/>
            <person name="Smanski M.J."/>
            <person name="Chevrette M.G."/>
            <person name="De Carvalho L.P.S."/>
            <person name="Shen B."/>
        </authorList>
    </citation>
    <scope>NUCLEOTIDE SEQUENCE [LARGE SCALE GENOMIC DNA]</scope>
    <source>
        <strain evidence="2 3">NPDC048117</strain>
    </source>
</reference>
<dbReference type="InterPro" id="IPR023393">
    <property type="entry name" value="START-like_dom_sf"/>
</dbReference>
<evidence type="ECO:0000256" key="1">
    <source>
        <dbReference type="SAM" id="MobiDB-lite"/>
    </source>
</evidence>
<proteinExistence type="predicted"/>
<accession>A0ABV3ETK2</accession>
<dbReference type="EMBL" id="JBEZNA010000049">
    <property type="protein sequence ID" value="MEU9579542.1"/>
    <property type="molecule type" value="Genomic_DNA"/>
</dbReference>
<dbReference type="Proteomes" id="UP001551584">
    <property type="component" value="Unassembled WGS sequence"/>
</dbReference>
<dbReference type="RefSeq" id="WP_359274528.1">
    <property type="nucleotide sequence ID" value="NZ_JBEZNA010000049.1"/>
</dbReference>
<sequence>MKKIVWALPALAAGVAAVRRARGPAAGGAGDDRPGNRWLTVTVNRPPEEVRPGGELPPPLHRHADRIDVEVRPAPGDRGAELAVRLKEPPSALATSLPGRLGGQDPRQELRVALREAKSLLETGEVMQPDAPPTTRDTPGGKVIGLLGRRSGGEGVL</sequence>
<evidence type="ECO:0000313" key="3">
    <source>
        <dbReference type="Proteomes" id="UP001551584"/>
    </source>
</evidence>
<evidence type="ECO:0000313" key="2">
    <source>
        <dbReference type="EMBL" id="MEU9579542.1"/>
    </source>
</evidence>
<keyword evidence="3" id="KW-1185">Reference proteome</keyword>